<feature type="domain" description="PID" evidence="3">
    <location>
        <begin position="271"/>
        <end position="412"/>
    </location>
</feature>
<evidence type="ECO:0000256" key="1">
    <source>
        <dbReference type="ARBA" id="ARBA00022737"/>
    </source>
</evidence>
<dbReference type="AlphaFoldDB" id="A0A9W9YXD0"/>
<dbReference type="InterPro" id="IPR039576">
    <property type="entry name" value="APBB1/2/3"/>
</dbReference>
<protein>
    <submittedName>
        <fullName evidence="5">Negative regulation of thymidylate synthase biosynthetic process</fullName>
    </submittedName>
</protein>
<dbReference type="CDD" id="cd00934">
    <property type="entry name" value="PTB"/>
    <property type="match status" value="1"/>
</dbReference>
<dbReference type="GO" id="GO:0001540">
    <property type="term" value="F:amyloid-beta binding"/>
    <property type="evidence" value="ECO:0007669"/>
    <property type="project" value="InterPro"/>
</dbReference>
<keyword evidence="6" id="KW-1185">Reference proteome</keyword>
<dbReference type="SUPFAM" id="SSF50729">
    <property type="entry name" value="PH domain-like"/>
    <property type="match status" value="3"/>
</dbReference>
<dbReference type="InterPro" id="IPR011993">
    <property type="entry name" value="PH-like_dom_sf"/>
</dbReference>
<evidence type="ECO:0000259" key="4">
    <source>
        <dbReference type="PROSITE" id="PS50020"/>
    </source>
</evidence>
<feature type="region of interest" description="Disordered" evidence="2">
    <location>
        <begin position="411"/>
        <end position="447"/>
    </location>
</feature>
<dbReference type="Gene3D" id="2.20.70.10">
    <property type="match status" value="1"/>
</dbReference>
<feature type="domain" description="PID" evidence="3">
    <location>
        <begin position="452"/>
        <end position="576"/>
    </location>
</feature>
<reference evidence="5" key="1">
    <citation type="submission" date="2023-01" db="EMBL/GenBank/DDBJ databases">
        <title>Genome assembly of the deep-sea coral Lophelia pertusa.</title>
        <authorList>
            <person name="Herrera S."/>
            <person name="Cordes E."/>
        </authorList>
    </citation>
    <scope>NUCLEOTIDE SEQUENCE</scope>
    <source>
        <strain evidence="5">USNM1676648</strain>
        <tissue evidence="5">Polyp</tissue>
    </source>
</reference>
<dbReference type="GO" id="GO:0005737">
    <property type="term" value="C:cytoplasm"/>
    <property type="evidence" value="ECO:0007669"/>
    <property type="project" value="TreeGrafter"/>
</dbReference>
<dbReference type="Gene3D" id="2.30.29.30">
    <property type="entry name" value="Pleckstrin-homology domain (PH domain)/Phosphotyrosine-binding domain (PTB)"/>
    <property type="match status" value="3"/>
</dbReference>
<dbReference type="SUPFAM" id="SSF51045">
    <property type="entry name" value="WW domain"/>
    <property type="match status" value="1"/>
</dbReference>
<feature type="compositionally biased region" description="Polar residues" evidence="2">
    <location>
        <begin position="158"/>
        <end position="173"/>
    </location>
</feature>
<dbReference type="Pfam" id="PF00640">
    <property type="entry name" value="PID"/>
    <property type="match status" value="2"/>
</dbReference>
<comment type="caution">
    <text evidence="5">The sequence shown here is derived from an EMBL/GenBank/DDBJ whole genome shotgun (WGS) entry which is preliminary data.</text>
</comment>
<evidence type="ECO:0000313" key="6">
    <source>
        <dbReference type="Proteomes" id="UP001163046"/>
    </source>
</evidence>
<dbReference type="OrthoDB" id="5977132at2759"/>
<feature type="region of interest" description="Disordered" evidence="2">
    <location>
        <begin position="614"/>
        <end position="637"/>
    </location>
</feature>
<dbReference type="InterPro" id="IPR006020">
    <property type="entry name" value="PTB/PI_dom"/>
</dbReference>
<feature type="region of interest" description="Disordered" evidence="2">
    <location>
        <begin position="106"/>
        <end position="219"/>
    </location>
</feature>
<dbReference type="CDD" id="cd00201">
    <property type="entry name" value="WW"/>
    <property type="match status" value="1"/>
</dbReference>
<dbReference type="Proteomes" id="UP001163046">
    <property type="component" value="Unassembled WGS sequence"/>
</dbReference>
<proteinExistence type="predicted"/>
<evidence type="ECO:0000256" key="2">
    <source>
        <dbReference type="SAM" id="MobiDB-lite"/>
    </source>
</evidence>
<dbReference type="PANTHER" id="PTHR14058:SF8">
    <property type="entry name" value="PROTEIN FE65 HOMOLOG"/>
    <property type="match status" value="1"/>
</dbReference>
<sequence>MQSQESQPVYAAVQKMPKPEKNGSVESLDQLRIPVMSGDDDDDDISEGELPPPLPSRLPNLEDTMKRTEPAENIFQFDKVEKPEEKTKKGGFKIFKKKHRRQLSDGNVVGEITNSSEKGDLSPSVTEKNKFHHRRSKSQADAVMKMVENGEASPSDGMYTQVTIPSNKTSSSDEVPPVKPYLEVDITEPPRTPTDMRKEKKFMGGDREDHDGPYELPEGWKEVTGDSGTYYWHVASGTTQWTIPQVATRPKKKSVEEAKPVESTERQKVLSFPVHSMGWIELEESQVAPHNMSETIAECISTLAQKRKDLWTTAETWGEGKDIRLLLEGDTLKLVEPRTKITLLVQPVSKMRVWGVGKEDQRDFAYVARDPSTGKHKCHMFRCHGNISGRAITNALHEMCSKILEEKKKAQESGRKTSIQKPWSDIINTPPPSSARDNASFNEKPHMEPKKSFSAKYVGCIDVPKPTGVDILNKAISKLTSKSGSTWRTILIEISVSNIRITDCTTQELISEDRVRFMSFFGVAKDERLCGYIVSTAPEVFVCHVFHCAPNAAPLTKALAEACQLRFQKCVDAHPEIIQKVAAAEQEKTKEKSDKDVKDKAGFMTSVQGLLGKLGPKKGGGKKEEGNAHDSKPPASNIPVITCKPSHTFMVKYYGALPVAVGTGIETVEEAAKHLAGGTLLVCQLDVALNGVTLYDSQRSSLSKRNLDADTISYCGLTSNRSHFGLIQSMGGGKYVCHVFAEYKTKAGPIVAAIHETL</sequence>
<name>A0A9W9YXD0_9CNID</name>
<evidence type="ECO:0000259" key="3">
    <source>
        <dbReference type="PROSITE" id="PS01179"/>
    </source>
</evidence>
<gene>
    <name evidence="5" type="primary">APBB2</name>
    <name evidence="5" type="ORF">OS493_027320</name>
</gene>
<keyword evidence="1" id="KW-0677">Repeat</keyword>
<feature type="compositionally biased region" description="Basic and acidic residues" evidence="2">
    <location>
        <begin position="621"/>
        <end position="632"/>
    </location>
</feature>
<feature type="compositionally biased region" description="Basic and acidic residues" evidence="2">
    <location>
        <begin position="194"/>
        <end position="219"/>
    </location>
</feature>
<dbReference type="CDD" id="cd01271">
    <property type="entry name" value="PTB2_Fe65"/>
    <property type="match status" value="1"/>
</dbReference>
<dbReference type="PANTHER" id="PTHR14058">
    <property type="entry name" value="AMYLOID BETA A4 PRECURSOR PROTEIN-BINDING FAMILY B"/>
    <property type="match status" value="1"/>
</dbReference>
<feature type="domain" description="WW" evidence="4">
    <location>
        <begin position="214"/>
        <end position="246"/>
    </location>
</feature>
<dbReference type="PROSITE" id="PS50020">
    <property type="entry name" value="WW_DOMAIN_2"/>
    <property type="match status" value="1"/>
</dbReference>
<dbReference type="EMBL" id="MU826850">
    <property type="protein sequence ID" value="KAJ7371206.1"/>
    <property type="molecule type" value="Genomic_DNA"/>
</dbReference>
<organism evidence="5 6">
    <name type="scientific">Desmophyllum pertusum</name>
    <dbReference type="NCBI Taxonomy" id="174260"/>
    <lineage>
        <taxon>Eukaryota</taxon>
        <taxon>Metazoa</taxon>
        <taxon>Cnidaria</taxon>
        <taxon>Anthozoa</taxon>
        <taxon>Hexacorallia</taxon>
        <taxon>Scleractinia</taxon>
        <taxon>Caryophylliina</taxon>
        <taxon>Caryophylliidae</taxon>
        <taxon>Desmophyllum</taxon>
    </lineage>
</organism>
<dbReference type="PROSITE" id="PS01159">
    <property type="entry name" value="WW_DOMAIN_1"/>
    <property type="match status" value="1"/>
</dbReference>
<dbReference type="InterPro" id="IPR036020">
    <property type="entry name" value="WW_dom_sf"/>
</dbReference>
<dbReference type="InterPro" id="IPR001202">
    <property type="entry name" value="WW_dom"/>
</dbReference>
<accession>A0A9W9YXD0</accession>
<feature type="region of interest" description="Disordered" evidence="2">
    <location>
        <begin position="1"/>
        <end position="61"/>
    </location>
</feature>
<dbReference type="SMART" id="SM00462">
    <property type="entry name" value="PTB"/>
    <property type="match status" value="2"/>
</dbReference>
<dbReference type="SMART" id="SM00456">
    <property type="entry name" value="WW"/>
    <property type="match status" value="1"/>
</dbReference>
<dbReference type="PROSITE" id="PS01179">
    <property type="entry name" value="PID"/>
    <property type="match status" value="2"/>
</dbReference>
<dbReference type="GO" id="GO:0006355">
    <property type="term" value="P:regulation of DNA-templated transcription"/>
    <property type="evidence" value="ECO:0007669"/>
    <property type="project" value="TreeGrafter"/>
</dbReference>
<evidence type="ECO:0000313" key="5">
    <source>
        <dbReference type="EMBL" id="KAJ7371206.1"/>
    </source>
</evidence>
<dbReference type="FunFam" id="2.30.29.30:FF:000005">
    <property type="entry name" value="Amyloid beta (A4) protein b"/>
    <property type="match status" value="1"/>
</dbReference>
<dbReference type="GO" id="GO:0005634">
    <property type="term" value="C:nucleus"/>
    <property type="evidence" value="ECO:0007669"/>
    <property type="project" value="TreeGrafter"/>
</dbReference>
<feature type="compositionally biased region" description="Acidic residues" evidence="2">
    <location>
        <begin position="38"/>
        <end position="47"/>
    </location>
</feature>